<comment type="similarity">
    <text evidence="2">Belongs to the small GTPase superfamily. Rab family.</text>
</comment>
<dbReference type="SMART" id="SM00173">
    <property type="entry name" value="RAS"/>
    <property type="match status" value="1"/>
</dbReference>
<organism evidence="6 7">
    <name type="scientific">Halteria grandinella</name>
    <dbReference type="NCBI Taxonomy" id="5974"/>
    <lineage>
        <taxon>Eukaryota</taxon>
        <taxon>Sar</taxon>
        <taxon>Alveolata</taxon>
        <taxon>Ciliophora</taxon>
        <taxon>Intramacronucleata</taxon>
        <taxon>Spirotrichea</taxon>
        <taxon>Stichotrichia</taxon>
        <taxon>Sporadotrichida</taxon>
        <taxon>Halteriidae</taxon>
        <taxon>Halteria</taxon>
    </lineage>
</organism>
<evidence type="ECO:0000256" key="2">
    <source>
        <dbReference type="ARBA" id="ARBA00006270"/>
    </source>
</evidence>
<dbReference type="InterPro" id="IPR050209">
    <property type="entry name" value="Rab_GTPases_membrane_traffic"/>
</dbReference>
<keyword evidence="7" id="KW-1185">Reference proteome</keyword>
<feature type="compositionally biased region" description="Basic and acidic residues" evidence="5">
    <location>
        <begin position="204"/>
        <end position="238"/>
    </location>
</feature>
<gene>
    <name evidence="6" type="ORF">FGO68_gene11738</name>
</gene>
<dbReference type="SUPFAM" id="SSF52540">
    <property type="entry name" value="P-loop containing nucleoside triphosphate hydrolases"/>
    <property type="match status" value="1"/>
</dbReference>
<dbReference type="PROSITE" id="PS51420">
    <property type="entry name" value="RHO"/>
    <property type="match status" value="1"/>
</dbReference>
<dbReference type="GO" id="GO:0012505">
    <property type="term" value="C:endomembrane system"/>
    <property type="evidence" value="ECO:0007669"/>
    <property type="project" value="UniProtKB-SubCell"/>
</dbReference>
<protein>
    <submittedName>
        <fullName evidence="6">Uncharacterized protein</fullName>
    </submittedName>
</protein>
<evidence type="ECO:0000313" key="7">
    <source>
        <dbReference type="Proteomes" id="UP000785679"/>
    </source>
</evidence>
<evidence type="ECO:0000256" key="5">
    <source>
        <dbReference type="SAM" id="MobiDB-lite"/>
    </source>
</evidence>
<dbReference type="InterPro" id="IPR027417">
    <property type="entry name" value="P-loop_NTPase"/>
</dbReference>
<dbReference type="InterPro" id="IPR001806">
    <property type="entry name" value="Small_GTPase"/>
</dbReference>
<accession>A0A8J8NIS1</accession>
<dbReference type="InterPro" id="IPR005225">
    <property type="entry name" value="Small_GTP-bd"/>
</dbReference>
<keyword evidence="3" id="KW-0547">Nucleotide-binding</keyword>
<dbReference type="CDD" id="cd00154">
    <property type="entry name" value="Rab"/>
    <property type="match status" value="1"/>
</dbReference>
<dbReference type="SMART" id="SM00174">
    <property type="entry name" value="RHO"/>
    <property type="match status" value="1"/>
</dbReference>
<dbReference type="GO" id="GO:0005525">
    <property type="term" value="F:GTP binding"/>
    <property type="evidence" value="ECO:0007669"/>
    <property type="project" value="InterPro"/>
</dbReference>
<evidence type="ECO:0000256" key="3">
    <source>
        <dbReference type="ARBA" id="ARBA00022741"/>
    </source>
</evidence>
<dbReference type="PROSITE" id="PS51421">
    <property type="entry name" value="RAS"/>
    <property type="match status" value="1"/>
</dbReference>
<dbReference type="GO" id="GO:0003924">
    <property type="term" value="F:GTPase activity"/>
    <property type="evidence" value="ECO:0007669"/>
    <property type="project" value="InterPro"/>
</dbReference>
<dbReference type="Proteomes" id="UP000785679">
    <property type="component" value="Unassembled WGS sequence"/>
</dbReference>
<dbReference type="Pfam" id="PF00071">
    <property type="entry name" value="Ras"/>
    <property type="match status" value="1"/>
</dbReference>
<dbReference type="FunFam" id="3.40.50.300:FF:000586">
    <property type="entry name" value="Rab family GTPase"/>
    <property type="match status" value="1"/>
</dbReference>
<dbReference type="Gene3D" id="3.40.50.300">
    <property type="entry name" value="P-loop containing nucleotide triphosphate hydrolases"/>
    <property type="match status" value="1"/>
</dbReference>
<dbReference type="PRINTS" id="PR00449">
    <property type="entry name" value="RASTRNSFRMNG"/>
</dbReference>
<sequence length="238" mass="27653">MNTNEEKLKNISYSVIKDKNIAHQDFLYKLIIIGDTGVGKSCLLARIMDNDFKIEHQVTIGVEFGAFVTQIQDKIVKLQIWDTAGQESFRSITRIFYRGAHCVFLTYDITREETFNNVGDWLKEVKQHANPDILIYLIGNFCDLEDDREISREKAIEFCRENGIEKFFETSAKTGDHVEEVFSLAARELYLQQKEQADEEQREQEEKAKELAQKQRQEKVKLKATTTKEKQDKPKGCC</sequence>
<evidence type="ECO:0000256" key="1">
    <source>
        <dbReference type="ARBA" id="ARBA00004308"/>
    </source>
</evidence>
<dbReference type="OrthoDB" id="6232500at2759"/>
<dbReference type="PROSITE" id="PS51419">
    <property type="entry name" value="RAB"/>
    <property type="match status" value="1"/>
</dbReference>
<comment type="subcellular location">
    <subcellularLocation>
        <location evidence="1">Endomembrane system</location>
    </subcellularLocation>
</comment>
<comment type="caution">
    <text evidence="6">The sequence shown here is derived from an EMBL/GenBank/DDBJ whole genome shotgun (WGS) entry which is preliminary data.</text>
</comment>
<feature type="region of interest" description="Disordered" evidence="5">
    <location>
        <begin position="195"/>
        <end position="238"/>
    </location>
</feature>
<reference evidence="6" key="1">
    <citation type="submission" date="2019-06" db="EMBL/GenBank/DDBJ databases">
        <authorList>
            <person name="Zheng W."/>
        </authorList>
    </citation>
    <scope>NUCLEOTIDE SEQUENCE</scope>
    <source>
        <strain evidence="6">QDHG01</strain>
    </source>
</reference>
<dbReference type="NCBIfam" id="TIGR00231">
    <property type="entry name" value="small_GTP"/>
    <property type="match status" value="1"/>
</dbReference>
<evidence type="ECO:0000256" key="4">
    <source>
        <dbReference type="ARBA" id="ARBA00023136"/>
    </source>
</evidence>
<keyword evidence="4" id="KW-0472">Membrane</keyword>
<evidence type="ECO:0000313" key="6">
    <source>
        <dbReference type="EMBL" id="TNV76237.1"/>
    </source>
</evidence>
<dbReference type="AlphaFoldDB" id="A0A8J8NIS1"/>
<dbReference type="PANTHER" id="PTHR47979">
    <property type="entry name" value="DRAB11-RELATED"/>
    <property type="match status" value="1"/>
</dbReference>
<name>A0A8J8NIS1_HALGN</name>
<dbReference type="SMART" id="SM00175">
    <property type="entry name" value="RAB"/>
    <property type="match status" value="1"/>
</dbReference>
<dbReference type="SMART" id="SM00176">
    <property type="entry name" value="RAN"/>
    <property type="match status" value="1"/>
</dbReference>
<dbReference type="EMBL" id="RRYP01013947">
    <property type="protein sequence ID" value="TNV76237.1"/>
    <property type="molecule type" value="Genomic_DNA"/>
</dbReference>
<proteinExistence type="inferred from homology"/>